<dbReference type="Proteomes" id="UP000322244">
    <property type="component" value="Unassembled WGS sequence"/>
</dbReference>
<sequence length="230" mass="26474">MDALFEFISHYWWLVFVFGGSIGAVLKTISAANSRRIERRQERYRIKQQTKVAVAQAKAQTHIDKQTQLTDVARAVDEHDQTDARWFGYETNLVTLLDFPMMTDMREPLTVDFHKTKRRADLLRPDAPESMVGNRDAQVEYRDAVHAYAIAFDIAETEAKRRRRSGFSPIEQERLARAQRLLNLAMDDAATAPERQNAYMKARKELEGLIVLPVVARSQLERRIAAQIEA</sequence>
<dbReference type="EMBL" id="VLNY01000010">
    <property type="protein sequence ID" value="KAA0021457.1"/>
    <property type="molecule type" value="Genomic_DNA"/>
</dbReference>
<proteinExistence type="predicted"/>
<gene>
    <name evidence="2" type="ORF">FOY51_19380</name>
</gene>
<evidence type="ECO:0000313" key="2">
    <source>
        <dbReference type="EMBL" id="KAA0021457.1"/>
    </source>
</evidence>
<evidence type="ECO:0000256" key="1">
    <source>
        <dbReference type="SAM" id="Phobius"/>
    </source>
</evidence>
<keyword evidence="1" id="KW-0812">Transmembrane</keyword>
<protein>
    <submittedName>
        <fullName evidence="2">Uncharacterized protein</fullName>
    </submittedName>
</protein>
<feature type="transmembrane region" description="Helical" evidence="1">
    <location>
        <begin position="12"/>
        <end position="33"/>
    </location>
</feature>
<comment type="caution">
    <text evidence="2">The sequence shown here is derived from an EMBL/GenBank/DDBJ whole genome shotgun (WGS) entry which is preliminary data.</text>
</comment>
<organism evidence="2 3">
    <name type="scientific">Antrihabitans cavernicola</name>
    <dbReference type="NCBI Taxonomy" id="2495913"/>
    <lineage>
        <taxon>Bacteria</taxon>
        <taxon>Bacillati</taxon>
        <taxon>Actinomycetota</taxon>
        <taxon>Actinomycetes</taxon>
        <taxon>Mycobacteriales</taxon>
        <taxon>Nocardiaceae</taxon>
        <taxon>Antrihabitans</taxon>
    </lineage>
</organism>
<name>A0A5A7S970_9NOCA</name>
<evidence type="ECO:0000313" key="3">
    <source>
        <dbReference type="Proteomes" id="UP000322244"/>
    </source>
</evidence>
<reference evidence="2 3" key="1">
    <citation type="submission" date="2019-07" db="EMBL/GenBank/DDBJ databases">
        <title>Rhodococcus cavernicolus sp. nov., isolated from a cave.</title>
        <authorList>
            <person name="Lee S.D."/>
        </authorList>
    </citation>
    <scope>NUCLEOTIDE SEQUENCE [LARGE SCALE GENOMIC DNA]</scope>
    <source>
        <strain evidence="2 3">C1-24</strain>
    </source>
</reference>
<dbReference type="AlphaFoldDB" id="A0A5A7S970"/>
<dbReference type="RefSeq" id="WP_149431961.1">
    <property type="nucleotide sequence ID" value="NZ_VLNY01000010.1"/>
</dbReference>
<keyword evidence="1" id="KW-1133">Transmembrane helix</keyword>
<keyword evidence="3" id="KW-1185">Reference proteome</keyword>
<dbReference type="OrthoDB" id="4948465at2"/>
<accession>A0A5A7S970</accession>
<keyword evidence="1" id="KW-0472">Membrane</keyword>